<keyword evidence="4" id="KW-1185">Reference proteome</keyword>
<organism evidence="3 4">
    <name type="scientific">Candidatus Promineifilum breve</name>
    <dbReference type="NCBI Taxonomy" id="1806508"/>
    <lineage>
        <taxon>Bacteria</taxon>
        <taxon>Bacillati</taxon>
        <taxon>Chloroflexota</taxon>
        <taxon>Ardenticatenia</taxon>
        <taxon>Candidatus Promineifilales</taxon>
        <taxon>Candidatus Promineifilaceae</taxon>
        <taxon>Candidatus Promineifilum</taxon>
    </lineage>
</organism>
<feature type="region of interest" description="Disordered" evidence="1">
    <location>
        <begin position="25"/>
        <end position="64"/>
    </location>
</feature>
<evidence type="ECO:0000313" key="3">
    <source>
        <dbReference type="EMBL" id="CUS04330.2"/>
    </source>
</evidence>
<dbReference type="OrthoDB" id="5699193at2"/>
<feature type="signal peptide" evidence="2">
    <location>
        <begin position="1"/>
        <end position="26"/>
    </location>
</feature>
<gene>
    <name evidence="3" type="ORF">CFX0092_A2452</name>
</gene>
<dbReference type="Gene3D" id="3.40.50.410">
    <property type="entry name" value="von Willebrand factor, type A domain"/>
    <property type="match status" value="1"/>
</dbReference>
<dbReference type="Gene3D" id="2.60.40.10">
    <property type="entry name" value="Immunoglobulins"/>
    <property type="match status" value="1"/>
</dbReference>
<dbReference type="SUPFAM" id="SSF49373">
    <property type="entry name" value="Invasin/intimin cell-adhesion fragments"/>
    <property type="match status" value="1"/>
</dbReference>
<feature type="region of interest" description="Disordered" evidence="1">
    <location>
        <begin position="615"/>
        <end position="640"/>
    </location>
</feature>
<keyword evidence="2" id="KW-0732">Signal</keyword>
<dbReference type="SUPFAM" id="SSF55486">
    <property type="entry name" value="Metalloproteases ('zincins'), catalytic domain"/>
    <property type="match status" value="1"/>
</dbReference>
<reference evidence="3" key="1">
    <citation type="submission" date="2016-01" db="EMBL/GenBank/DDBJ databases">
        <authorList>
            <person name="Mcilroy J.S."/>
            <person name="Karst M S."/>
            <person name="Albertsen M."/>
        </authorList>
    </citation>
    <scope>NUCLEOTIDE SEQUENCE</scope>
    <source>
        <strain evidence="3">Cfx-K</strain>
    </source>
</reference>
<dbReference type="EMBL" id="LN890655">
    <property type="protein sequence ID" value="CUS04330.2"/>
    <property type="molecule type" value="Genomic_DNA"/>
</dbReference>
<dbReference type="InterPro" id="IPR013783">
    <property type="entry name" value="Ig-like_fold"/>
</dbReference>
<dbReference type="RefSeq" id="WP_157913108.1">
    <property type="nucleotide sequence ID" value="NZ_LN890655.1"/>
</dbReference>
<dbReference type="Proteomes" id="UP000215027">
    <property type="component" value="Chromosome I"/>
</dbReference>
<evidence type="ECO:0008006" key="5">
    <source>
        <dbReference type="Google" id="ProtNLM"/>
    </source>
</evidence>
<protein>
    <recommendedName>
        <fullName evidence="5">Big-1 domain-containing protein</fullName>
    </recommendedName>
</protein>
<evidence type="ECO:0000256" key="2">
    <source>
        <dbReference type="SAM" id="SignalP"/>
    </source>
</evidence>
<sequence length="1614" mass="170320">MKQRVPLLLLLVLLAAAFILPTSVRSAPPAQSPAPSPAGGGLGRGSAPVLSPAPSPAGGGLGRGSAPVLIDRAGGSYNGVEVTLEADAAPTPGGVVTLTLTARPLRAAPDLTVQWELPDGGTLLNGPMVESLGPVAAGQSATITRRVRFDDAAVDAEDGIYEVRAKASYFANDATSLAASGVLFFSVRDANPTASDLDPLTPDYAPPADRPTVDKSHLAGGSGRAADGCFSVTGLLARENKMPVAVVVPETPAPAVPRYNGQYQDQLGSAVPVHHMLVEMREEDTISDDSYGHTITDGNGRFRFSFCDDDGFLNDELELYFRVCAEVRDGPNLIARIEETDEQELYCWDSGVIDSEGGAIDFDLSVYRLNQTQASVFNIGDALYWGWRFWNNNTANSPVMDRSVTVYWQGGKGAKGSFYSDNRTTMVVADDPSSRDEWDDSVIIHEWGHFADHQFSCNQNPGGAHSLPGVNAGVNGTRLAFGEGYPDFYQAAARTIMPGSANPSFYVDPDGPTVDLENMRGVTAGDRDEGAIAALLWDFFDAANDNSDTVNHGHAAVQRVFADADFRGNMQCDMRRFLQVWRKLALPTDAATAATIVQNVNVTLASLPPVVAAVAEPSPNPSQGAGDLAPSPSGRGLGRGSFASTAVPPLDYRWWDQATMVIDNSASMAASGKINTVKTIIGEQVSDLAPAPQGTEFNIYTFNAGGSGIVPLVEGKFFAPQIMPAVNGLVANGPDAGCPVPGLGALSQAIQTKFDGEAWLYTDGDSNDSLTPEGMRQALNERRVRASIVLLGGCGSAARPQPNVSGAERTYLGLAADGSQPSGIVPYLLTSMMSGGQFIYVAPDQLANAVDMVRAQLSHTAGAGRWSDYVSTVYTYRWDRLEPSEYSWFPANGLGTDQGVLGATPKRVTLDTPFSFFGSETSQVDVYEDGYLLMNPCTVFCLFEQYIEILDTDLKWWYEPFPPNRQADNGGAENRTPNACGLPVHYGPQVHVFTANFAFEWIIISTEGRADYGSCRGYQVWLNHQTGEIRFMYGPLQQEAATAEIGLIDSFLATGANVIVSKNDLGGAGNGTGYKFTPAPPQPTKTYDVDVDGLIESVVFLQTGYSGTFAPMSVTRPDGSAVNCADTANVKCLTAHSAPGDNMVQFIQVNTNGQSGVYTAVVSVGPSGGGTFSFNALAASDLRAGSPGNHTMSLRSIPNLLLDLGRPTDDGLLSAWLQTPTGAAFGSLFTLYDDGAHGDGAAGDGRFGSDAFSPPGAGAAYLWVEGTINGENFKRTDPVPFNFQPLHIWPPLYQEGYYDHSVEVIFYAENQDYFDHCYGVEFTLPPGWSLLFSPQAGGVCIPGQTSVAIVANIGRALTAGALGEVGQVGLTLTEQDEGAITASAAADVAWFRQPAAIAFENPQVTPLRPNGTDTAELALVLLDDLGHVVSKSGPFMGQLTVTGGTYELPTGVYEDGRLRIIFTAGNAPGIATISALAEGGLMAETTIELAEPTATEIGLTAAPIDLSSANQSALTVTVRDAFGDPAVGETVRLSVSDDAGDQGTIAGGEFLEGATNKDGQMKATFTKAAGGEGAVVIRAELLGAGGVVLRETSVVLYLSGLPEGSTLYLPVVRR</sequence>
<feature type="chain" id="PRO_5008240606" description="Big-1 domain-containing protein" evidence="2">
    <location>
        <begin position="27"/>
        <end position="1614"/>
    </location>
</feature>
<dbReference type="SUPFAM" id="SSF53300">
    <property type="entry name" value="vWA-like"/>
    <property type="match status" value="1"/>
</dbReference>
<proteinExistence type="predicted"/>
<dbReference type="InterPro" id="IPR036465">
    <property type="entry name" value="vWFA_dom_sf"/>
</dbReference>
<dbReference type="InterPro" id="IPR008964">
    <property type="entry name" value="Invasin/intimin_cell_adhesion"/>
</dbReference>
<evidence type="ECO:0000313" key="4">
    <source>
        <dbReference type="Proteomes" id="UP000215027"/>
    </source>
</evidence>
<name>A0A160T6C3_9CHLR</name>
<dbReference type="KEGG" id="pbf:CFX0092_A2452"/>
<evidence type="ECO:0000256" key="1">
    <source>
        <dbReference type="SAM" id="MobiDB-lite"/>
    </source>
</evidence>
<accession>A0A160T6C3</accession>